<dbReference type="Pfam" id="PF13304">
    <property type="entry name" value="AAA_21"/>
    <property type="match status" value="1"/>
</dbReference>
<dbReference type="Gene3D" id="3.40.50.300">
    <property type="entry name" value="P-loop containing nucleotide triphosphate hydrolases"/>
    <property type="match status" value="2"/>
</dbReference>
<accession>A0ABR8FCP7</accession>
<sequence length="601" mass="70258">MYLNKIQLENVGPIDRLEIELPFNKNSQPKPVIIVGENGSGKSIFLSYIVNALLSTQQELFDNCEVEKGKVYKIRSPSYIKIGSTYSFGKIEFEEEFTCFEWQLNRTRKELEEIYGITPIHKEWNQIPENESSFLYANFNREIKKLEDLYNRNCLLYFPANRFEEPAWLNWDHLNSKASFSDIIHIQGFLNRKIINYSPLNINKNWLLDILYDRNVLEINVQNILLPVLPIQQTFPIFMGYVGEGTNIYNSVLLVLKKLFQKEGNLRFGMGKRNFRNVELIYDEKQLVPNIFQLSTGETALLNLFLTILRDYDLCPLTKFESLDKIRGLVVIDEIDIHLHSLHQRNILPELISLFPGIQFVITSHSPLFILGLEEKLGTDGFKIIQLPQGIEITSEQFSEFEKAYSFFKATKKYDEDIKTEVEKSNKPVLFVEGDYDIRYLKKAADLCGKKDTLEKLNLQDSGGFGSIDKVWKHFDSKLAEITPQKILLLYDCDIQKKTDNRGNVFRRTMRSLDVNPIKKGIENLFKRESLEKALKEKPAFIDITEEYQKTERGEKVTVPEKWEVNKDEKKNLCNWLCEYGTREDFENFIDVFELIEKILE</sequence>
<dbReference type="EMBL" id="JACJST010000006">
    <property type="protein sequence ID" value="MBD2568002.1"/>
    <property type="molecule type" value="Genomic_DNA"/>
</dbReference>
<reference evidence="2 3" key="1">
    <citation type="journal article" date="2020" name="ISME J.">
        <title>Comparative genomics reveals insights into cyanobacterial evolution and habitat adaptation.</title>
        <authorList>
            <person name="Chen M.Y."/>
            <person name="Teng W.K."/>
            <person name="Zhao L."/>
            <person name="Hu C.X."/>
            <person name="Zhou Y.K."/>
            <person name="Han B.P."/>
            <person name="Song L.R."/>
            <person name="Shu W.S."/>
        </authorList>
    </citation>
    <scope>NUCLEOTIDE SEQUENCE [LARGE SCALE GENOMIC DNA]</scope>
    <source>
        <strain evidence="2 3">FACHB-196</strain>
    </source>
</reference>
<evidence type="ECO:0000313" key="2">
    <source>
        <dbReference type="EMBL" id="MBD2568002.1"/>
    </source>
</evidence>
<dbReference type="PANTHER" id="PTHR43581:SF2">
    <property type="entry name" value="EXCINUCLEASE ATPASE SUBUNIT"/>
    <property type="match status" value="1"/>
</dbReference>
<dbReference type="InterPro" id="IPR003959">
    <property type="entry name" value="ATPase_AAA_core"/>
</dbReference>
<feature type="domain" description="ATPase AAA-type core" evidence="1">
    <location>
        <begin position="33"/>
        <end position="370"/>
    </location>
</feature>
<evidence type="ECO:0000259" key="1">
    <source>
        <dbReference type="Pfam" id="PF13304"/>
    </source>
</evidence>
<organism evidence="2 3">
    <name type="scientific">Anabaena lutea FACHB-196</name>
    <dbReference type="NCBI Taxonomy" id="2692881"/>
    <lineage>
        <taxon>Bacteria</taxon>
        <taxon>Bacillati</taxon>
        <taxon>Cyanobacteriota</taxon>
        <taxon>Cyanophyceae</taxon>
        <taxon>Nostocales</taxon>
        <taxon>Nostocaceae</taxon>
        <taxon>Anabaena</taxon>
    </lineage>
</organism>
<proteinExistence type="predicted"/>
<name>A0ABR8FCP7_9NOST</name>
<protein>
    <submittedName>
        <fullName evidence="2">AAA family ATPase</fullName>
    </submittedName>
</protein>
<dbReference type="CDD" id="cd00267">
    <property type="entry name" value="ABC_ATPase"/>
    <property type="match status" value="1"/>
</dbReference>
<dbReference type="SUPFAM" id="SSF52540">
    <property type="entry name" value="P-loop containing nucleoside triphosphate hydrolases"/>
    <property type="match status" value="1"/>
</dbReference>
<dbReference type="PANTHER" id="PTHR43581">
    <property type="entry name" value="ATP/GTP PHOSPHATASE"/>
    <property type="match status" value="1"/>
</dbReference>
<dbReference type="InterPro" id="IPR051396">
    <property type="entry name" value="Bact_Antivir_Def_Nuclease"/>
</dbReference>
<dbReference type="InterPro" id="IPR027417">
    <property type="entry name" value="P-loop_NTPase"/>
</dbReference>
<comment type="caution">
    <text evidence="2">The sequence shown here is derived from an EMBL/GenBank/DDBJ whole genome shotgun (WGS) entry which is preliminary data.</text>
</comment>
<gene>
    <name evidence="2" type="ORF">H6G59_08790</name>
</gene>
<keyword evidence="3" id="KW-1185">Reference proteome</keyword>
<dbReference type="RefSeq" id="WP_190713492.1">
    <property type="nucleotide sequence ID" value="NZ_JACJST010000006.1"/>
</dbReference>
<evidence type="ECO:0000313" key="3">
    <source>
        <dbReference type="Proteomes" id="UP000640531"/>
    </source>
</evidence>
<dbReference type="Proteomes" id="UP000640531">
    <property type="component" value="Unassembled WGS sequence"/>
</dbReference>